<name>A0A1H1D7L1_9MICC</name>
<dbReference type="InterPro" id="IPR036318">
    <property type="entry name" value="FAD-bd_PCMH-like_sf"/>
</dbReference>
<dbReference type="GO" id="GO:0005886">
    <property type="term" value="C:plasma membrane"/>
    <property type="evidence" value="ECO:0007669"/>
    <property type="project" value="UniProtKB-SubCell"/>
</dbReference>
<evidence type="ECO:0000256" key="9">
    <source>
        <dbReference type="PROSITE-ProRule" id="PRU00703"/>
    </source>
</evidence>
<dbReference type="Gene3D" id="3.10.580.10">
    <property type="entry name" value="CBS-domain"/>
    <property type="match status" value="1"/>
</dbReference>
<dbReference type="RefSeq" id="WP_074700498.1">
    <property type="nucleotide sequence ID" value="NZ_CP018863.1"/>
</dbReference>
<evidence type="ECO:0000256" key="4">
    <source>
        <dbReference type="ARBA" id="ARBA00022692"/>
    </source>
</evidence>
<dbReference type="Pfam" id="PF01595">
    <property type="entry name" value="CNNM"/>
    <property type="match status" value="1"/>
</dbReference>
<accession>A0A1H1D7L1</accession>
<keyword evidence="6 10" id="KW-1133">Transmembrane helix</keyword>
<feature type="domain" description="CBS" evidence="12">
    <location>
        <begin position="282"/>
        <end position="339"/>
    </location>
</feature>
<organism evidence="14 15">
    <name type="scientific">Crystallibacter crystallopoietes</name>
    <dbReference type="NCBI Taxonomy" id="37928"/>
    <lineage>
        <taxon>Bacteria</taxon>
        <taxon>Bacillati</taxon>
        <taxon>Actinomycetota</taxon>
        <taxon>Actinomycetes</taxon>
        <taxon>Micrococcales</taxon>
        <taxon>Micrococcaceae</taxon>
        <taxon>Crystallibacter</taxon>
    </lineage>
</organism>
<protein>
    <submittedName>
        <fullName evidence="14">Putative hemolysin</fullName>
    </submittedName>
</protein>
<keyword evidence="8 10" id="KW-0472">Membrane</keyword>
<evidence type="ECO:0000256" key="7">
    <source>
        <dbReference type="ARBA" id="ARBA00023122"/>
    </source>
</evidence>
<evidence type="ECO:0000259" key="12">
    <source>
        <dbReference type="PROSITE" id="PS51371"/>
    </source>
</evidence>
<dbReference type="CDD" id="cd04590">
    <property type="entry name" value="CBS_pair_CorC_HlyC_assoc"/>
    <property type="match status" value="1"/>
</dbReference>
<keyword evidence="5" id="KW-0677">Repeat</keyword>
<dbReference type="SUPFAM" id="SSF54631">
    <property type="entry name" value="CBS-domain pair"/>
    <property type="match status" value="1"/>
</dbReference>
<evidence type="ECO:0000256" key="8">
    <source>
        <dbReference type="ARBA" id="ARBA00023136"/>
    </source>
</evidence>
<keyword evidence="4 10" id="KW-0812">Transmembrane</keyword>
<comment type="similarity">
    <text evidence="2">Belongs to the UPF0053 family.</text>
</comment>
<evidence type="ECO:0000313" key="15">
    <source>
        <dbReference type="Proteomes" id="UP000181917"/>
    </source>
</evidence>
<keyword evidence="7 9" id="KW-0129">CBS domain</keyword>
<dbReference type="InterPro" id="IPR002550">
    <property type="entry name" value="CNNM"/>
</dbReference>
<evidence type="ECO:0000313" key="14">
    <source>
        <dbReference type="EMBL" id="SDQ71806.1"/>
    </source>
</evidence>
<dbReference type="PANTHER" id="PTHR43099">
    <property type="entry name" value="UPF0053 PROTEIN YRKA"/>
    <property type="match status" value="1"/>
</dbReference>
<dbReference type="Proteomes" id="UP000181917">
    <property type="component" value="Unassembled WGS sequence"/>
</dbReference>
<dbReference type="KEGG" id="acry:AC20117_06040"/>
<feature type="transmembrane region" description="Helical" evidence="11">
    <location>
        <begin position="60"/>
        <end position="84"/>
    </location>
</feature>
<feature type="domain" description="CNNM transmembrane" evidence="13">
    <location>
        <begin position="1"/>
        <end position="203"/>
    </location>
</feature>
<evidence type="ECO:0000256" key="6">
    <source>
        <dbReference type="ARBA" id="ARBA00022989"/>
    </source>
</evidence>
<keyword evidence="3" id="KW-1003">Cell membrane</keyword>
<feature type="transmembrane region" description="Helical" evidence="11">
    <location>
        <begin position="6"/>
        <end position="32"/>
    </location>
</feature>
<keyword evidence="15" id="KW-1185">Reference proteome</keyword>
<evidence type="ECO:0000259" key="13">
    <source>
        <dbReference type="PROSITE" id="PS51846"/>
    </source>
</evidence>
<proteinExistence type="inferred from homology"/>
<dbReference type="InterPro" id="IPR005170">
    <property type="entry name" value="Transptr-assoc_dom"/>
</dbReference>
<reference evidence="14 15" key="1">
    <citation type="submission" date="2016-10" db="EMBL/GenBank/DDBJ databases">
        <authorList>
            <person name="de Groot N.N."/>
        </authorList>
    </citation>
    <scope>NUCLEOTIDE SEQUENCE [LARGE SCALE GENOMIC DNA]</scope>
    <source>
        <strain evidence="14 15">DSM 20117</strain>
    </source>
</reference>
<dbReference type="STRING" id="37928.SAMN04489742_2273"/>
<dbReference type="AlphaFoldDB" id="A0A1H1D7L1"/>
<comment type="subcellular location">
    <subcellularLocation>
        <location evidence="1">Cell membrane</location>
        <topology evidence="1">Multi-pass membrane protein</topology>
    </subcellularLocation>
</comment>
<dbReference type="Gene3D" id="3.30.465.10">
    <property type="match status" value="1"/>
</dbReference>
<evidence type="ECO:0000256" key="11">
    <source>
        <dbReference type="SAM" id="Phobius"/>
    </source>
</evidence>
<dbReference type="EMBL" id="FNKH01000002">
    <property type="protein sequence ID" value="SDQ71806.1"/>
    <property type="molecule type" value="Genomic_DNA"/>
</dbReference>
<feature type="transmembrane region" description="Helical" evidence="11">
    <location>
        <begin position="104"/>
        <end position="124"/>
    </location>
</feature>
<sequence length="437" mass="47159">MDGGTLLNFALVLFFVLLGGVFAGTEMALVSLRESQVRQIERSGKSGAKTAELARNPNRFLSAVQIGVTLSGFFSAAYGASTIAPDIAPLLEGLGLAAGPAQSVAFIGMTLVVAYLSLVLGELVPKRLAMQRSVGFTKILAPPLNLFSKIMRPVIWLLSVSTNALVRLLGGNPSAKSDTITTEELWDMVAQNEALGEDSRSILNDVFGAGERLLQEVMRPRPEVRFIEGRLTLDEARRYTRNLPHSRYPVIGKTPDEVLGFIHIRDLIPEPGETAGTTVGEIVREILPLPGTNRVLPTLSRMRKEGHHIALVVDEYGGTDGIVTLEDLVEELVGEIYDEYDAGVDPEDRVQQAGGAIDVDGGLILQEFKSLAGIELPEGRYETVAGFIIDRLGRMPRTGDQVEVAGHLLSVLSMQGLRIGRVRVTEVPQENNDGGSG</sequence>
<dbReference type="PROSITE" id="PS51846">
    <property type="entry name" value="CNNM"/>
    <property type="match status" value="1"/>
</dbReference>
<evidence type="ECO:0000256" key="10">
    <source>
        <dbReference type="PROSITE-ProRule" id="PRU01193"/>
    </source>
</evidence>
<evidence type="ECO:0000256" key="5">
    <source>
        <dbReference type="ARBA" id="ARBA00022737"/>
    </source>
</evidence>
<dbReference type="SMART" id="SM01091">
    <property type="entry name" value="CorC_HlyC"/>
    <property type="match status" value="1"/>
</dbReference>
<dbReference type="Pfam" id="PF00571">
    <property type="entry name" value="CBS"/>
    <property type="match status" value="2"/>
</dbReference>
<dbReference type="PROSITE" id="PS51371">
    <property type="entry name" value="CBS"/>
    <property type="match status" value="1"/>
</dbReference>
<gene>
    <name evidence="14" type="ORF">SAMN04489742_2273</name>
</gene>
<dbReference type="OrthoDB" id="110231at2"/>
<dbReference type="Pfam" id="PF03471">
    <property type="entry name" value="CorC_HlyC"/>
    <property type="match status" value="1"/>
</dbReference>
<dbReference type="PANTHER" id="PTHR43099:SF5">
    <property type="entry name" value="HLYC_CORC FAMILY TRANSPORTER"/>
    <property type="match status" value="1"/>
</dbReference>
<dbReference type="InterPro" id="IPR051676">
    <property type="entry name" value="UPF0053_domain"/>
</dbReference>
<evidence type="ECO:0000256" key="3">
    <source>
        <dbReference type="ARBA" id="ARBA00022475"/>
    </source>
</evidence>
<dbReference type="InterPro" id="IPR046342">
    <property type="entry name" value="CBS_dom_sf"/>
</dbReference>
<dbReference type="InterPro" id="IPR044751">
    <property type="entry name" value="Ion_transp-like_CBS"/>
</dbReference>
<dbReference type="SUPFAM" id="SSF56176">
    <property type="entry name" value="FAD-binding/transporter-associated domain-like"/>
    <property type="match status" value="1"/>
</dbReference>
<dbReference type="InterPro" id="IPR000644">
    <property type="entry name" value="CBS_dom"/>
</dbReference>
<evidence type="ECO:0000256" key="1">
    <source>
        <dbReference type="ARBA" id="ARBA00004651"/>
    </source>
</evidence>
<evidence type="ECO:0000256" key="2">
    <source>
        <dbReference type="ARBA" id="ARBA00006337"/>
    </source>
</evidence>
<dbReference type="GO" id="GO:0050660">
    <property type="term" value="F:flavin adenine dinucleotide binding"/>
    <property type="evidence" value="ECO:0007669"/>
    <property type="project" value="InterPro"/>
</dbReference>
<dbReference type="InterPro" id="IPR016169">
    <property type="entry name" value="FAD-bd_PCMH_sub2"/>
</dbReference>